<accession>A0A1E3W9Q2</accession>
<organism evidence="4 5">
    <name type="scientific">Methyloceanibacter marginalis</name>
    <dbReference type="NCBI Taxonomy" id="1774971"/>
    <lineage>
        <taxon>Bacteria</taxon>
        <taxon>Pseudomonadati</taxon>
        <taxon>Pseudomonadota</taxon>
        <taxon>Alphaproteobacteria</taxon>
        <taxon>Hyphomicrobiales</taxon>
        <taxon>Hyphomicrobiaceae</taxon>
        <taxon>Methyloceanibacter</taxon>
    </lineage>
</organism>
<reference evidence="4 5" key="1">
    <citation type="journal article" date="2016" name="Environ. Microbiol.">
        <title>New Methyloceanibacter diversity from North Sea sediments includes methanotroph containing solely the soluble methane monooxygenase.</title>
        <authorList>
            <person name="Vekeman B."/>
            <person name="Kerckhof F.M."/>
            <person name="Cremers G."/>
            <person name="de Vos P."/>
            <person name="Vandamme P."/>
            <person name="Boon N."/>
            <person name="Op den Camp H.J."/>
            <person name="Heylen K."/>
        </authorList>
    </citation>
    <scope>NUCLEOTIDE SEQUENCE [LARGE SCALE GENOMIC DNA]</scope>
    <source>
        <strain evidence="4 5">R-67177</strain>
    </source>
</reference>
<dbReference type="SUPFAM" id="SSF53474">
    <property type="entry name" value="alpha/beta-Hydrolases"/>
    <property type="match status" value="1"/>
</dbReference>
<dbReference type="PRINTS" id="PR00111">
    <property type="entry name" value="ABHYDROLASE"/>
</dbReference>
<dbReference type="PANTHER" id="PTHR43329">
    <property type="entry name" value="EPOXIDE HYDROLASE"/>
    <property type="match status" value="1"/>
</dbReference>
<evidence type="ECO:0000256" key="2">
    <source>
        <dbReference type="SAM" id="SignalP"/>
    </source>
</evidence>
<proteinExistence type="predicted"/>
<dbReference type="PRINTS" id="PR00412">
    <property type="entry name" value="EPOXHYDRLASE"/>
</dbReference>
<protein>
    <submittedName>
        <fullName evidence="4">Alpha/beta hydrolase</fullName>
    </submittedName>
</protein>
<sequence>MRRLITLLGLFSVLAFTGLSARAAPLPDGAESKFAQVNGIRMHYVQMGEGPLLVLLHGWPQTWYEWADVMPSLAEHFTVVAPDLRGVGKTERTEKGYDKQTLSQDVAALIEHLNGDEPAVVVGHDMGGKAAFVLGLTQPERVKKLVLIDCMPPGTENMDVARGGLWHYGFHIAPDFPEMLTEGREREYLTAMMKLLSGGKEVMTDEAIDEYVEAYASPGGMTAGFNYYRALLEDADFVTSLSGKRLTMPVLTIGGEHAVAGHLYKALEGRSDDITNKIAQGSGHYVPEEMPEFTVEQIVDFAAAP</sequence>
<dbReference type="Gene3D" id="3.40.50.1820">
    <property type="entry name" value="alpha/beta hydrolase"/>
    <property type="match status" value="1"/>
</dbReference>
<dbReference type="Proteomes" id="UP000095042">
    <property type="component" value="Unassembled WGS sequence"/>
</dbReference>
<evidence type="ECO:0000256" key="1">
    <source>
        <dbReference type="ARBA" id="ARBA00022801"/>
    </source>
</evidence>
<dbReference type="Pfam" id="PF00561">
    <property type="entry name" value="Abhydrolase_1"/>
    <property type="match status" value="1"/>
</dbReference>
<dbReference type="GO" id="GO:0016787">
    <property type="term" value="F:hydrolase activity"/>
    <property type="evidence" value="ECO:0007669"/>
    <property type="project" value="UniProtKB-KW"/>
</dbReference>
<feature type="chain" id="PRO_5009139122" evidence="2">
    <location>
        <begin position="24"/>
        <end position="305"/>
    </location>
</feature>
<feature type="domain" description="AB hydrolase-1" evidence="3">
    <location>
        <begin position="51"/>
        <end position="156"/>
    </location>
</feature>
<dbReference type="InterPro" id="IPR000639">
    <property type="entry name" value="Epox_hydrolase-like"/>
</dbReference>
<keyword evidence="5" id="KW-1185">Reference proteome</keyword>
<keyword evidence="1 4" id="KW-0378">Hydrolase</keyword>
<dbReference type="OrthoDB" id="9804723at2"/>
<comment type="caution">
    <text evidence="4">The sequence shown here is derived from an EMBL/GenBank/DDBJ whole genome shotgun (WGS) entry which is preliminary data.</text>
</comment>
<dbReference type="EMBL" id="LPWD01000301">
    <property type="protein sequence ID" value="ODS02470.1"/>
    <property type="molecule type" value="Genomic_DNA"/>
</dbReference>
<evidence type="ECO:0000313" key="4">
    <source>
        <dbReference type="EMBL" id="ODS02470.1"/>
    </source>
</evidence>
<gene>
    <name evidence="4" type="ORF">AUC71_01700</name>
</gene>
<evidence type="ECO:0000313" key="5">
    <source>
        <dbReference type="Proteomes" id="UP000095042"/>
    </source>
</evidence>
<evidence type="ECO:0000259" key="3">
    <source>
        <dbReference type="Pfam" id="PF00561"/>
    </source>
</evidence>
<dbReference type="RefSeq" id="WP_083238309.1">
    <property type="nucleotide sequence ID" value="NZ_LPWD01000301.1"/>
</dbReference>
<name>A0A1E3W9Q2_9HYPH</name>
<keyword evidence="2" id="KW-0732">Signal</keyword>
<dbReference type="AlphaFoldDB" id="A0A1E3W9Q2"/>
<dbReference type="InterPro" id="IPR029058">
    <property type="entry name" value="AB_hydrolase_fold"/>
</dbReference>
<dbReference type="InterPro" id="IPR000073">
    <property type="entry name" value="AB_hydrolase_1"/>
</dbReference>
<feature type="signal peptide" evidence="2">
    <location>
        <begin position="1"/>
        <end position="23"/>
    </location>
</feature>